<comment type="caution">
    <text evidence="2">The sequence shown here is derived from an EMBL/GenBank/DDBJ whole genome shotgun (WGS) entry which is preliminary data.</text>
</comment>
<evidence type="ECO:0000313" key="2">
    <source>
        <dbReference type="EMBL" id="CAM0148387.1"/>
    </source>
</evidence>
<dbReference type="Pfam" id="PF12937">
    <property type="entry name" value="F-box-like"/>
    <property type="match status" value="1"/>
</dbReference>
<dbReference type="InterPro" id="IPR036047">
    <property type="entry name" value="F-box-like_dom_sf"/>
</dbReference>
<evidence type="ECO:0000313" key="3">
    <source>
        <dbReference type="Proteomes" id="UP001497457"/>
    </source>
</evidence>
<feature type="domain" description="F-box" evidence="1">
    <location>
        <begin position="15"/>
        <end position="50"/>
    </location>
</feature>
<keyword evidence="3" id="KW-1185">Reference proteome</keyword>
<dbReference type="CDD" id="cd09917">
    <property type="entry name" value="F-box_SF"/>
    <property type="match status" value="1"/>
</dbReference>
<dbReference type="InterPro" id="IPR001810">
    <property type="entry name" value="F-box_dom"/>
</dbReference>
<sequence length="416" mass="46695">MAKQNNVPCRRTTIHDIPDDLLQLTFLHIPSPADIIRAAATCKVWRRVIGNADFLLRFRRHHGPHILGHYYTKYGRTDFFPCPAPAGQIAVDDDTVSDRTCLYFLTTSYYNLNSAELHDSRGGLLAFHHDSRRAPLIVCNPWTREHRKIYRPMPTRATTYTLSFLGIFLLDPEPGDGEIGMDLDMSNFRVLCVRLACCYHDGRKTAEASVFSASQEHWLLLSNTMAIADDILPEFYLVDQPLFVLVGRASGSICWCTRTSSNVILHLDESTGEFSLFTLPVHAGVNMDTLLYRRANLRVIGGDIVGTTRLVRILGGNLEVLQYAHGSGSCDSGVCAVERRICLPCLFAEPQPLVWCFADRADGVEACGSVALCDVLCDDAEFIRNRKLAADVKNLRMERVEWLSDGGWSFPYEMTQ</sequence>
<reference evidence="2" key="1">
    <citation type="submission" date="2024-10" db="EMBL/GenBank/DDBJ databases">
        <authorList>
            <person name="Ryan C."/>
        </authorList>
    </citation>
    <scope>NUCLEOTIDE SEQUENCE [LARGE SCALE GENOMIC DNA]</scope>
</reference>
<name>A0ABC9H436_9POAL</name>
<dbReference type="PANTHER" id="PTHR33207">
    <property type="entry name" value="F-BOX DOMAIN CONTAINING PROTEIN-RELATED"/>
    <property type="match status" value="1"/>
</dbReference>
<gene>
    <name evidence="2" type="ORF">URODEC1_LOCUS121699</name>
</gene>
<dbReference type="AlphaFoldDB" id="A0ABC9H436"/>
<proteinExistence type="predicted"/>
<evidence type="ECO:0000259" key="1">
    <source>
        <dbReference type="Pfam" id="PF12937"/>
    </source>
</evidence>
<dbReference type="Proteomes" id="UP001497457">
    <property type="component" value="Unassembled WGS sequence"/>
</dbReference>
<dbReference type="EMBL" id="CAXIPR030001308">
    <property type="protein sequence ID" value="CAM0148387.1"/>
    <property type="molecule type" value="Genomic_DNA"/>
</dbReference>
<organism evidence="2 3">
    <name type="scientific">Urochloa decumbens</name>
    <dbReference type="NCBI Taxonomy" id="240449"/>
    <lineage>
        <taxon>Eukaryota</taxon>
        <taxon>Viridiplantae</taxon>
        <taxon>Streptophyta</taxon>
        <taxon>Embryophyta</taxon>
        <taxon>Tracheophyta</taxon>
        <taxon>Spermatophyta</taxon>
        <taxon>Magnoliopsida</taxon>
        <taxon>Liliopsida</taxon>
        <taxon>Poales</taxon>
        <taxon>Poaceae</taxon>
        <taxon>PACMAD clade</taxon>
        <taxon>Panicoideae</taxon>
        <taxon>Panicodae</taxon>
        <taxon>Paniceae</taxon>
        <taxon>Melinidinae</taxon>
        <taxon>Urochloa</taxon>
    </lineage>
</organism>
<dbReference type="SUPFAM" id="SSF81383">
    <property type="entry name" value="F-box domain"/>
    <property type="match status" value="1"/>
</dbReference>
<accession>A0ABC9H436</accession>
<protein>
    <recommendedName>
        <fullName evidence="1">F-box domain-containing protein</fullName>
    </recommendedName>
</protein>